<feature type="domain" description="HNH nuclease" evidence="2">
    <location>
        <begin position="30"/>
        <end position="83"/>
    </location>
</feature>
<reference evidence="3 4" key="1">
    <citation type="submission" date="2017-12" db="EMBL/GenBank/DDBJ databases">
        <authorList>
            <consortium name="DOE Joint Genome Institute"/>
            <person name="Haridas S."/>
            <person name="Kjaerbolling I."/>
            <person name="Vesth T.C."/>
            <person name="Frisvad J.C."/>
            <person name="Nybo J.L."/>
            <person name="Theobald S."/>
            <person name="Kuo A."/>
            <person name="Bowyer P."/>
            <person name="Matsuda Y."/>
            <person name="Mondo S."/>
            <person name="Lyhne E.K."/>
            <person name="Kogle M.E."/>
            <person name="Clum A."/>
            <person name="Lipzen A."/>
            <person name="Salamov A."/>
            <person name="Ngan C.Y."/>
            <person name="Daum C."/>
            <person name="Chiniquy J."/>
            <person name="Barry K."/>
            <person name="LaButti K."/>
            <person name="Simmons B.A."/>
            <person name="Magnuson J.K."/>
            <person name="Mortensen U.H."/>
            <person name="Larsen T.O."/>
            <person name="Grigoriev I.V."/>
            <person name="Baker S.E."/>
            <person name="Andersen M.R."/>
            <person name="Nordberg H.P."/>
            <person name="Cantor M.N."/>
            <person name="Hua S.X."/>
        </authorList>
    </citation>
    <scope>NUCLEOTIDE SEQUENCE [LARGE SCALE GENOMIC DNA]</scope>
    <source>
        <strain evidence="3 4">CBS 102.13</strain>
    </source>
</reference>
<keyword evidence="4" id="KW-1185">Reference proteome</keyword>
<dbReference type="OrthoDB" id="3800761at2759"/>
<evidence type="ECO:0000313" key="3">
    <source>
        <dbReference type="EMBL" id="PLB35932.1"/>
    </source>
</evidence>
<evidence type="ECO:0000313" key="4">
    <source>
        <dbReference type="Proteomes" id="UP000234585"/>
    </source>
</evidence>
<name>A0A2I2F5L2_ASPCN</name>
<dbReference type="EMBL" id="KZ559156">
    <property type="protein sequence ID" value="PLB35932.1"/>
    <property type="molecule type" value="Genomic_DNA"/>
</dbReference>
<evidence type="ECO:0000259" key="2">
    <source>
        <dbReference type="Pfam" id="PF13391"/>
    </source>
</evidence>
<organism evidence="3 4">
    <name type="scientific">Aspergillus candidus</name>
    <dbReference type="NCBI Taxonomy" id="41067"/>
    <lineage>
        <taxon>Eukaryota</taxon>
        <taxon>Fungi</taxon>
        <taxon>Dikarya</taxon>
        <taxon>Ascomycota</taxon>
        <taxon>Pezizomycotina</taxon>
        <taxon>Eurotiomycetes</taxon>
        <taxon>Eurotiomycetidae</taxon>
        <taxon>Eurotiales</taxon>
        <taxon>Aspergillaceae</taxon>
        <taxon>Aspergillus</taxon>
        <taxon>Aspergillus subgen. Circumdati</taxon>
    </lineage>
</organism>
<feature type="region of interest" description="Disordered" evidence="1">
    <location>
        <begin position="225"/>
        <end position="259"/>
    </location>
</feature>
<gene>
    <name evidence="3" type="ORF">BDW47DRAFT_57549</name>
</gene>
<dbReference type="AlphaFoldDB" id="A0A2I2F5L2"/>
<evidence type="ECO:0000256" key="1">
    <source>
        <dbReference type="SAM" id="MobiDB-lite"/>
    </source>
</evidence>
<sequence>MSDTSSSQPRSHAFSAATRLEVQRLSGNACWACGTLSPQIAHVIGNEDGQIPLWSDMSLLNFSLTSADNGIPLCPTCHVEFDRSEDPGFIFLPVDIPFFIEFELKDRERRAVAEKDGKILRREVPTNIMYVDHLIRQRRLPEGSTGGGLYRPIFLRPYLLGGRVSPEDFGLLQTKQWHGAPMASLRRGILALGSGRICTVDETTVEDLQRLRDLYFREQSSRPCLTNTSLNVPPRKRKANDREEGSPSKRGGINDSQARASDSMDICSEHWTLGPHYTSHQACERYAYILAHD</sequence>
<dbReference type="STRING" id="41067.A0A2I2F5L2"/>
<dbReference type="Proteomes" id="UP000234585">
    <property type="component" value="Unassembled WGS sequence"/>
</dbReference>
<proteinExistence type="predicted"/>
<dbReference type="RefSeq" id="XP_024669944.1">
    <property type="nucleotide sequence ID" value="XM_024819349.1"/>
</dbReference>
<dbReference type="InterPro" id="IPR003615">
    <property type="entry name" value="HNH_nuc"/>
</dbReference>
<protein>
    <recommendedName>
        <fullName evidence="2">HNH nuclease domain-containing protein</fullName>
    </recommendedName>
</protein>
<dbReference type="CDD" id="cd00085">
    <property type="entry name" value="HNHc"/>
    <property type="match status" value="1"/>
</dbReference>
<dbReference type="Pfam" id="PF13391">
    <property type="entry name" value="HNH_2"/>
    <property type="match status" value="1"/>
</dbReference>
<dbReference type="GeneID" id="36526509"/>
<accession>A0A2I2F5L2</accession>